<dbReference type="RefSeq" id="WP_145716868.1">
    <property type="nucleotide sequence ID" value="NZ_BAAAFY010000004.1"/>
</dbReference>
<dbReference type="GO" id="GO:0004180">
    <property type="term" value="F:carboxypeptidase activity"/>
    <property type="evidence" value="ECO:0007669"/>
    <property type="project" value="UniProtKB-KW"/>
</dbReference>
<keyword evidence="4" id="KW-1185">Reference proteome</keyword>
<evidence type="ECO:0000313" key="4">
    <source>
        <dbReference type="Proteomes" id="UP000316778"/>
    </source>
</evidence>
<dbReference type="EMBL" id="VLLG01000004">
    <property type="protein sequence ID" value="TWI86790.1"/>
    <property type="molecule type" value="Genomic_DNA"/>
</dbReference>
<keyword evidence="3" id="KW-0121">Carboxypeptidase</keyword>
<dbReference type="OrthoDB" id="606930at2"/>
<organism evidence="3 4">
    <name type="scientific">Chitinophaga japonensis</name>
    <name type="common">Flexibacter japonensis</name>
    <dbReference type="NCBI Taxonomy" id="104662"/>
    <lineage>
        <taxon>Bacteria</taxon>
        <taxon>Pseudomonadati</taxon>
        <taxon>Bacteroidota</taxon>
        <taxon>Chitinophagia</taxon>
        <taxon>Chitinophagales</taxon>
        <taxon>Chitinophagaceae</taxon>
        <taxon>Chitinophaga</taxon>
    </lineage>
</organism>
<comment type="caution">
    <text evidence="3">The sequence shown here is derived from an EMBL/GenBank/DDBJ whole genome shotgun (WGS) entry which is preliminary data.</text>
</comment>
<dbReference type="Pfam" id="PF14905">
    <property type="entry name" value="OMP_b-brl_3"/>
    <property type="match status" value="1"/>
</dbReference>
<feature type="domain" description="Outer membrane protein beta-barrel" evidence="2">
    <location>
        <begin position="459"/>
        <end position="918"/>
    </location>
</feature>
<protein>
    <submittedName>
        <fullName evidence="3">Carboxypeptidase family protein</fullName>
    </submittedName>
</protein>
<evidence type="ECO:0000313" key="3">
    <source>
        <dbReference type="EMBL" id="TWI86790.1"/>
    </source>
</evidence>
<evidence type="ECO:0000256" key="1">
    <source>
        <dbReference type="SAM" id="SignalP"/>
    </source>
</evidence>
<sequence>MQKNYLLLLACLFTLAAHAQRNGSVKGTVTDTVAGKPVASATVTLLQKKDSSLVSFVMTGDRGDFEITGIPYGEYRLLVTHINYHGSSRSVTISAAQPHVNLDRILLYDLSRTLGEVVVTGEAPPVTLLGDTVQYNAGSFRTPPNASVEQLLKKLPGVQVEKDGTVKAQGQEVKRVLVDGKEFFGTDPKVATKNLPADAIDKVQVYERLSDAAQLTGFDDGNSEKTINLKLKEDKKKGMFGKAMAGAGTDDRYEGRFNLNSFKGARQFSAIGLANNTNAEGFSFMDLMSFSGEMNRMRQGGGGNASFAMNANDPMAALLGNNSSNGIRTVWAGGVNYNNIIGKKTDFSGSYFYNHYNPYLESTIQREYFLPDSSYFYKQQSTSDNINDGHRLNLTADIQLDSFHSIKITSSAGYQETRKNEYRNYQTLSGDLQPANEGFSDNQSSGSGRNFRNDLLFRKKFPRQGRTLSLSLQTSFNSTESEGSLLSVNHFYNRGASLPEYDSIHQRNSTSGSLNSYNARAVYTEPLFKHSLLEFSVSRSNTSSSSDKITYDYNWQNGKFDQLNEQLTNNFENTYAYTNAGLRLRSQYKKLSLAAGLNWQQAALEGKVIAGTQDSVIRETFTNLLPTFRFKYDFSRYRHLNINYAAITTQPEIAQLQPVPDISDPLNIREGNPDLQPELTHAVQLSYVAVDPFRNKHLFAFFNLRQTQNKIVDYDIVDSLGVKRTRPVNVDGIYSITGNIHWGLPLRPLNGSVNFSSNMGYSKTKQFINTVANTIRTFTLGPAVRFDLSPSDKLDLSLGAGLNYNSSTYSLQAAYNTRYFSQQYDADINWQLPANFYFSTSFSYTVNNQRAEGFDAAVPLWTASCSRQFLRFNRGELKLSVFDILDRNLGISRTSNQNYVEDSRVNNLQRFFQLSFTYSLSKTGLPAGGEEKGGGIRIMR</sequence>
<dbReference type="InterPro" id="IPR041700">
    <property type="entry name" value="OMP_b-brl_3"/>
</dbReference>
<name>A0A562T1S3_CHIJA</name>
<dbReference type="Proteomes" id="UP000316778">
    <property type="component" value="Unassembled WGS sequence"/>
</dbReference>
<gene>
    <name evidence="3" type="ORF">LX66_4054</name>
</gene>
<keyword evidence="3" id="KW-0645">Protease</keyword>
<dbReference type="AlphaFoldDB" id="A0A562T1S3"/>
<dbReference type="SUPFAM" id="SSF49464">
    <property type="entry name" value="Carboxypeptidase regulatory domain-like"/>
    <property type="match status" value="1"/>
</dbReference>
<feature type="chain" id="PRO_5021718540" evidence="1">
    <location>
        <begin position="20"/>
        <end position="940"/>
    </location>
</feature>
<accession>A0A562T1S3</accession>
<feature type="signal peptide" evidence="1">
    <location>
        <begin position="1"/>
        <end position="19"/>
    </location>
</feature>
<evidence type="ECO:0000259" key="2">
    <source>
        <dbReference type="Pfam" id="PF14905"/>
    </source>
</evidence>
<dbReference type="SUPFAM" id="SSF56935">
    <property type="entry name" value="Porins"/>
    <property type="match status" value="1"/>
</dbReference>
<keyword evidence="3" id="KW-0378">Hydrolase</keyword>
<dbReference type="InterPro" id="IPR008969">
    <property type="entry name" value="CarboxyPept-like_regulatory"/>
</dbReference>
<proteinExistence type="predicted"/>
<dbReference type="Gene3D" id="2.60.40.1120">
    <property type="entry name" value="Carboxypeptidase-like, regulatory domain"/>
    <property type="match status" value="1"/>
</dbReference>
<dbReference type="Pfam" id="PF13620">
    <property type="entry name" value="CarboxypepD_reg"/>
    <property type="match status" value="1"/>
</dbReference>
<reference evidence="3 4" key="1">
    <citation type="journal article" date="2013" name="Stand. Genomic Sci.">
        <title>Genomic Encyclopedia of Type Strains, Phase I: The one thousand microbial genomes (KMG-I) project.</title>
        <authorList>
            <person name="Kyrpides N.C."/>
            <person name="Woyke T."/>
            <person name="Eisen J.A."/>
            <person name="Garrity G."/>
            <person name="Lilburn T.G."/>
            <person name="Beck B.J."/>
            <person name="Whitman W.B."/>
            <person name="Hugenholtz P."/>
            <person name="Klenk H.P."/>
        </authorList>
    </citation>
    <scope>NUCLEOTIDE SEQUENCE [LARGE SCALE GENOMIC DNA]</scope>
    <source>
        <strain evidence="3 4">DSM 13484</strain>
    </source>
</reference>
<keyword evidence="1" id="KW-0732">Signal</keyword>